<accession>A0AC60PHU5</accession>
<organism evidence="1 2">
    <name type="scientific">Ixodes persulcatus</name>
    <name type="common">Taiga tick</name>
    <dbReference type="NCBI Taxonomy" id="34615"/>
    <lineage>
        <taxon>Eukaryota</taxon>
        <taxon>Metazoa</taxon>
        <taxon>Ecdysozoa</taxon>
        <taxon>Arthropoda</taxon>
        <taxon>Chelicerata</taxon>
        <taxon>Arachnida</taxon>
        <taxon>Acari</taxon>
        <taxon>Parasitiformes</taxon>
        <taxon>Ixodida</taxon>
        <taxon>Ixodoidea</taxon>
        <taxon>Ixodidae</taxon>
        <taxon>Ixodinae</taxon>
        <taxon>Ixodes</taxon>
    </lineage>
</organism>
<comment type="caution">
    <text evidence="1">The sequence shown here is derived from an EMBL/GenBank/DDBJ whole genome shotgun (WGS) entry which is preliminary data.</text>
</comment>
<sequence length="63" mass="7182">MLGDDTSALVTGDFNFDIARQEGKWFTSFMRERFGLACLNELTVPKTRHRTCIDLVFTKNVPA</sequence>
<feature type="non-terminal residue" evidence="1">
    <location>
        <position position="63"/>
    </location>
</feature>
<proteinExistence type="predicted"/>
<dbReference type="Proteomes" id="UP000805193">
    <property type="component" value="Unassembled WGS sequence"/>
</dbReference>
<reference evidence="1 2" key="1">
    <citation type="journal article" date="2020" name="Cell">
        <title>Large-Scale Comparative Analyses of Tick Genomes Elucidate Their Genetic Diversity and Vector Capacities.</title>
        <authorList>
            <consortium name="Tick Genome and Microbiome Consortium (TIGMIC)"/>
            <person name="Jia N."/>
            <person name="Wang J."/>
            <person name="Shi W."/>
            <person name="Du L."/>
            <person name="Sun Y."/>
            <person name="Zhan W."/>
            <person name="Jiang J.F."/>
            <person name="Wang Q."/>
            <person name="Zhang B."/>
            <person name="Ji P."/>
            <person name="Bell-Sakyi L."/>
            <person name="Cui X.M."/>
            <person name="Yuan T.T."/>
            <person name="Jiang B.G."/>
            <person name="Yang W.F."/>
            <person name="Lam T.T."/>
            <person name="Chang Q.C."/>
            <person name="Ding S.J."/>
            <person name="Wang X.J."/>
            <person name="Zhu J.G."/>
            <person name="Ruan X.D."/>
            <person name="Zhao L."/>
            <person name="Wei J.T."/>
            <person name="Ye R.Z."/>
            <person name="Que T.C."/>
            <person name="Du C.H."/>
            <person name="Zhou Y.H."/>
            <person name="Cheng J.X."/>
            <person name="Dai P.F."/>
            <person name="Guo W.B."/>
            <person name="Han X.H."/>
            <person name="Huang E.J."/>
            <person name="Li L.F."/>
            <person name="Wei W."/>
            <person name="Gao Y.C."/>
            <person name="Liu J.Z."/>
            <person name="Shao H.Z."/>
            <person name="Wang X."/>
            <person name="Wang C.C."/>
            <person name="Yang T.C."/>
            <person name="Huo Q.B."/>
            <person name="Li W."/>
            <person name="Chen H.Y."/>
            <person name="Chen S.E."/>
            <person name="Zhou L.G."/>
            <person name="Ni X.B."/>
            <person name="Tian J.H."/>
            <person name="Sheng Y."/>
            <person name="Liu T."/>
            <person name="Pan Y.S."/>
            <person name="Xia L.Y."/>
            <person name="Li J."/>
            <person name="Zhao F."/>
            <person name="Cao W.C."/>
        </authorList>
    </citation>
    <scope>NUCLEOTIDE SEQUENCE [LARGE SCALE GENOMIC DNA]</scope>
    <source>
        <strain evidence="1">Iper-2018</strain>
    </source>
</reference>
<evidence type="ECO:0000313" key="1">
    <source>
        <dbReference type="EMBL" id="KAG0419291.1"/>
    </source>
</evidence>
<protein>
    <submittedName>
        <fullName evidence="1">Uncharacterized protein</fullName>
    </submittedName>
</protein>
<evidence type="ECO:0000313" key="2">
    <source>
        <dbReference type="Proteomes" id="UP000805193"/>
    </source>
</evidence>
<name>A0AC60PHU5_IXOPE</name>
<dbReference type="EMBL" id="JABSTQ010010641">
    <property type="protein sequence ID" value="KAG0419291.1"/>
    <property type="molecule type" value="Genomic_DNA"/>
</dbReference>
<keyword evidence="2" id="KW-1185">Reference proteome</keyword>
<gene>
    <name evidence="1" type="ORF">HPB47_004218</name>
</gene>